<feature type="domain" description="CFAP91" evidence="9">
    <location>
        <begin position="144"/>
        <end position="297"/>
    </location>
</feature>
<feature type="coiled-coil region" evidence="7">
    <location>
        <begin position="520"/>
        <end position="577"/>
    </location>
</feature>
<reference evidence="10" key="1">
    <citation type="submission" date="2025-08" db="UniProtKB">
        <authorList>
            <consortium name="Ensembl"/>
        </authorList>
    </citation>
    <scope>IDENTIFICATION</scope>
</reference>
<reference evidence="10" key="2">
    <citation type="submission" date="2025-09" db="UniProtKB">
        <authorList>
            <consortium name="Ensembl"/>
        </authorList>
    </citation>
    <scope>IDENTIFICATION</scope>
</reference>
<comment type="similarity">
    <text evidence="5">Belongs to the CFAP91 family.</text>
</comment>
<dbReference type="InterPro" id="IPR032840">
    <property type="entry name" value="CFAP91_dom"/>
</dbReference>
<name>A0A8C5D1I5_GADMO</name>
<evidence type="ECO:0000256" key="8">
    <source>
        <dbReference type="SAM" id="MobiDB-lite"/>
    </source>
</evidence>
<proteinExistence type="inferred from homology"/>
<sequence>MSLSVTRTASVKHRSAKGFRPQRAYDYLYDPVHTVSGEADHARSSFKAYASADRLRRVQDFDSMFSSNPRFALQLSAVDPVPPSMDRRWPGAMERHRHTEQALDGPLIAFDRPPPPDLLLALFPSLSRVQQNAPTGPYHRTVGVQTDYRDSEAQTDPYSPEYVVRPGTAHPELLLLASLTWGGGLPAGLAEVEMIERARARRLWEAGLPPVEDLEQLERRRAMMEAMETREWAFREGEIQRLQEARLAALRDLLHQRAQEQTQATAQRQDLNLTRHQSHKEGKLRQIHGDYILSLRKLTAKRANVEGRLERRDVVRDHTDHASQAYAPLTRGGSVPDRVHSRSVGGVSSRFLDTYQGLLELEASLPASVLEPRIQAPGPRASRGFVGRAERREMELTQTHEALRAEKDRVEVIKPLRFLVKKERPAPQRPPTPSGEEEREVAAIVLQKLLRGRSIQYQMFAGKEKNLALIQEVRTTHALLGEEQRLLRTQTALVLGQQSQRDQQSQQEAEAAASRDGLVGAELVELLDSLAKELIRLQEERRIHAMALLAERERRLREAEESGRRQVEERRRREQDEIFRQVVQVQQATVELYLEDIILGVVESTAGQQARDEVQRMAREVNDVAHALEESHSEQQAEELVSALVFSFLIPEVQRISVRQKGPDSNPPLLTQHTGSPRGLSLGPDQ</sequence>
<keyword evidence="3" id="KW-0206">Cytoskeleton</keyword>
<evidence type="ECO:0000256" key="5">
    <source>
        <dbReference type="ARBA" id="ARBA00029468"/>
    </source>
</evidence>
<protein>
    <recommendedName>
        <fullName evidence="6">Cilia- and flagella-associated protein 91</fullName>
    </recommendedName>
</protein>
<organism evidence="10 11">
    <name type="scientific">Gadus morhua</name>
    <name type="common">Atlantic cod</name>
    <dbReference type="NCBI Taxonomy" id="8049"/>
    <lineage>
        <taxon>Eukaryota</taxon>
        <taxon>Metazoa</taxon>
        <taxon>Chordata</taxon>
        <taxon>Craniata</taxon>
        <taxon>Vertebrata</taxon>
        <taxon>Euteleostomi</taxon>
        <taxon>Actinopterygii</taxon>
        <taxon>Neopterygii</taxon>
        <taxon>Teleostei</taxon>
        <taxon>Neoteleostei</taxon>
        <taxon>Acanthomorphata</taxon>
        <taxon>Zeiogadaria</taxon>
        <taxon>Gadariae</taxon>
        <taxon>Gadiformes</taxon>
        <taxon>Gadoidei</taxon>
        <taxon>Gadidae</taxon>
        <taxon>Gadus</taxon>
    </lineage>
</organism>
<keyword evidence="7" id="KW-0175">Coiled coil</keyword>
<evidence type="ECO:0000256" key="2">
    <source>
        <dbReference type="ARBA" id="ARBA00022490"/>
    </source>
</evidence>
<comment type="subcellular location">
    <subcellularLocation>
        <location evidence="1">Cytoplasm</location>
        <location evidence="1">Cytoskeleton</location>
        <location evidence="1">Cilium axoneme</location>
    </subcellularLocation>
</comment>
<evidence type="ECO:0000259" key="9">
    <source>
        <dbReference type="Pfam" id="PF14738"/>
    </source>
</evidence>
<evidence type="ECO:0000256" key="7">
    <source>
        <dbReference type="SAM" id="Coils"/>
    </source>
</evidence>
<keyword evidence="11" id="KW-1185">Reference proteome</keyword>
<dbReference type="OMA" id="VQTMYRD"/>
<dbReference type="InterPro" id="IPR026720">
    <property type="entry name" value="CFAP91"/>
</dbReference>
<dbReference type="GeneTree" id="ENSGT00390000003024"/>
<accession>A0A8C5D1I5</accession>
<dbReference type="GO" id="GO:0005930">
    <property type="term" value="C:axoneme"/>
    <property type="evidence" value="ECO:0007669"/>
    <property type="project" value="UniProtKB-SubCell"/>
</dbReference>
<feature type="region of interest" description="Disordered" evidence="8">
    <location>
        <begin position="659"/>
        <end position="686"/>
    </location>
</feature>
<evidence type="ECO:0000256" key="3">
    <source>
        <dbReference type="ARBA" id="ARBA00023212"/>
    </source>
</evidence>
<dbReference type="PANTHER" id="PTHR22455">
    <property type="entry name" value="CILIA- AND FLAGELLA-ASSOCIATED PROTEIN 91"/>
    <property type="match status" value="1"/>
</dbReference>
<dbReference type="Proteomes" id="UP000694546">
    <property type="component" value="Chromosome 20"/>
</dbReference>
<evidence type="ECO:0000313" key="10">
    <source>
        <dbReference type="Ensembl" id="ENSGMOP00000067926.1"/>
    </source>
</evidence>
<dbReference type="Pfam" id="PF14738">
    <property type="entry name" value="CFAP91"/>
    <property type="match status" value="1"/>
</dbReference>
<dbReference type="Ensembl" id="ENSGMOT00000035572.1">
    <property type="protein sequence ID" value="ENSGMOP00000067926.1"/>
    <property type="gene ID" value="ENSGMOG00000018885.2"/>
</dbReference>
<dbReference type="AlphaFoldDB" id="A0A8C5D1I5"/>
<evidence type="ECO:0000256" key="6">
    <source>
        <dbReference type="ARBA" id="ARBA00029555"/>
    </source>
</evidence>
<keyword evidence="4" id="KW-0966">Cell projection</keyword>
<gene>
    <name evidence="10" type="primary">CFAP91</name>
</gene>
<evidence type="ECO:0000313" key="11">
    <source>
        <dbReference type="Proteomes" id="UP000694546"/>
    </source>
</evidence>
<keyword evidence="2" id="KW-0963">Cytoplasm</keyword>
<evidence type="ECO:0000256" key="1">
    <source>
        <dbReference type="ARBA" id="ARBA00004430"/>
    </source>
</evidence>
<dbReference type="PANTHER" id="PTHR22455:SF10">
    <property type="entry name" value="CILIA- AND FLAGELLA-ASSOCIATED PROTEIN 91"/>
    <property type="match status" value="1"/>
</dbReference>
<evidence type="ECO:0000256" key="4">
    <source>
        <dbReference type="ARBA" id="ARBA00023273"/>
    </source>
</evidence>